<dbReference type="Pfam" id="PF12937">
    <property type="entry name" value="F-box-like"/>
    <property type="match status" value="1"/>
</dbReference>
<dbReference type="Pfam" id="PF23622">
    <property type="entry name" value="LRR_At1g61320_AtMIF1"/>
    <property type="match status" value="1"/>
</dbReference>
<accession>A0A833RB92</accession>
<evidence type="ECO:0000259" key="2">
    <source>
        <dbReference type="PROSITE" id="PS50181"/>
    </source>
</evidence>
<evidence type="ECO:0000313" key="3">
    <source>
        <dbReference type="EMBL" id="KAF3342145.1"/>
    </source>
</evidence>
<dbReference type="InterPro" id="IPR036047">
    <property type="entry name" value="F-box-like_dom_sf"/>
</dbReference>
<dbReference type="InterPro" id="IPR055294">
    <property type="entry name" value="FBL60-like"/>
</dbReference>
<dbReference type="PROSITE" id="PS50181">
    <property type="entry name" value="FBOX"/>
    <property type="match status" value="1"/>
</dbReference>
<dbReference type="InterPro" id="IPR055357">
    <property type="entry name" value="LRR_At1g61320_AtMIF1"/>
</dbReference>
<keyword evidence="4" id="KW-1185">Reference proteome</keyword>
<feature type="domain" description="F-box" evidence="2">
    <location>
        <begin position="27"/>
        <end position="81"/>
    </location>
</feature>
<dbReference type="SUPFAM" id="SSF52047">
    <property type="entry name" value="RNI-like"/>
    <property type="match status" value="1"/>
</dbReference>
<dbReference type="Gene3D" id="1.20.1280.50">
    <property type="match status" value="1"/>
</dbReference>
<feature type="compositionally biased region" description="Polar residues" evidence="1">
    <location>
        <begin position="1"/>
        <end position="18"/>
    </location>
</feature>
<comment type="caution">
    <text evidence="3">The sequence shown here is derived from an EMBL/GenBank/DDBJ whole genome shotgun (WGS) entry which is preliminary data.</text>
</comment>
<organism evidence="3 4">
    <name type="scientific">Carex littledalei</name>
    <dbReference type="NCBI Taxonomy" id="544730"/>
    <lineage>
        <taxon>Eukaryota</taxon>
        <taxon>Viridiplantae</taxon>
        <taxon>Streptophyta</taxon>
        <taxon>Embryophyta</taxon>
        <taxon>Tracheophyta</taxon>
        <taxon>Spermatophyta</taxon>
        <taxon>Magnoliopsida</taxon>
        <taxon>Liliopsida</taxon>
        <taxon>Poales</taxon>
        <taxon>Cyperaceae</taxon>
        <taxon>Cyperoideae</taxon>
        <taxon>Cariceae</taxon>
        <taxon>Carex</taxon>
        <taxon>Carex subgen. Euthyceras</taxon>
    </lineage>
</organism>
<evidence type="ECO:0000313" key="4">
    <source>
        <dbReference type="Proteomes" id="UP000623129"/>
    </source>
</evidence>
<dbReference type="OrthoDB" id="773549at2759"/>
<dbReference type="AlphaFoldDB" id="A0A833RB92"/>
<dbReference type="PANTHER" id="PTHR31293">
    <property type="entry name" value="RNI-LIKE SUPERFAMILY PROTEIN"/>
    <property type="match status" value="1"/>
</dbReference>
<dbReference type="SUPFAM" id="SSF81383">
    <property type="entry name" value="F-box domain"/>
    <property type="match status" value="1"/>
</dbReference>
<dbReference type="Proteomes" id="UP000623129">
    <property type="component" value="Unassembled WGS sequence"/>
</dbReference>
<protein>
    <submittedName>
        <fullName evidence="3">F-box/LRR-repeat protein</fullName>
    </submittedName>
</protein>
<dbReference type="PANTHER" id="PTHR31293:SF12">
    <property type="entry name" value="RNI-LIKE SUPERFAMILY PROTEIN"/>
    <property type="match status" value="1"/>
</dbReference>
<proteinExistence type="predicted"/>
<name>A0A833RB92_9POAL</name>
<gene>
    <name evidence="3" type="ORF">FCM35_KLT00783</name>
</gene>
<dbReference type="EMBL" id="SWLB01000001">
    <property type="protein sequence ID" value="KAF3342145.1"/>
    <property type="molecule type" value="Genomic_DNA"/>
</dbReference>
<dbReference type="InterPro" id="IPR001810">
    <property type="entry name" value="F-box_dom"/>
</dbReference>
<feature type="region of interest" description="Disordered" evidence="1">
    <location>
        <begin position="1"/>
        <end position="24"/>
    </location>
</feature>
<reference evidence="3" key="1">
    <citation type="submission" date="2020-01" db="EMBL/GenBank/DDBJ databases">
        <title>Genome sequence of Kobresia littledalei, the first chromosome-level genome in the family Cyperaceae.</title>
        <authorList>
            <person name="Qu G."/>
        </authorList>
    </citation>
    <scope>NUCLEOTIDE SEQUENCE</scope>
    <source>
        <strain evidence="3">C.B.Clarke</strain>
        <tissue evidence="3">Leaf</tissue>
    </source>
</reference>
<sequence length="227" mass="25442">MASEPHQNQPAKKQTVATDQEEEQQDLDFISRLPDEILHTILSELEIRDAAVTTAVSKRWAPLFPTLPSLKIDDSSFFNPRDTEPDPFDEPHNIIKLVDSLISVLNSRKTAFKKFDIEVDMHGLDADDLDPLLDVVCVAGVEELSIYNTGYQTSSPVFFCNTIVKLEIGSCRLVVPSKLTGLRAVKSLVLSSVAVADDDLQRMISWCKAMEKLSIIYCHKVKNMLDH</sequence>
<evidence type="ECO:0000256" key="1">
    <source>
        <dbReference type="SAM" id="MobiDB-lite"/>
    </source>
</evidence>